<keyword evidence="1" id="KW-0472">Membrane</keyword>
<keyword evidence="3" id="KW-1185">Reference proteome</keyword>
<evidence type="ECO:0000313" key="2">
    <source>
        <dbReference type="EMBL" id="OIJ11865.1"/>
    </source>
</evidence>
<dbReference type="EMBL" id="MLQQ01000025">
    <property type="protein sequence ID" value="OIJ11865.1"/>
    <property type="molecule type" value="Genomic_DNA"/>
</dbReference>
<name>A0A1S2LK62_9BACI</name>
<keyword evidence="1" id="KW-1133">Transmembrane helix</keyword>
<keyword evidence="1" id="KW-0812">Transmembrane</keyword>
<feature type="transmembrane region" description="Helical" evidence="1">
    <location>
        <begin position="20"/>
        <end position="42"/>
    </location>
</feature>
<sequence length="62" mass="6926">MLAISHFEVELPVKIKLRVSVLLGWLVCGLLVRTLVQLFGLLDGGGKYAAMMVMYEKRSAIF</sequence>
<proteinExistence type="predicted"/>
<comment type="caution">
    <text evidence="2">The sequence shown here is derived from an EMBL/GenBank/DDBJ whole genome shotgun (WGS) entry which is preliminary data.</text>
</comment>
<protein>
    <submittedName>
        <fullName evidence="2">Uncharacterized protein</fullName>
    </submittedName>
</protein>
<organism evidence="2 3">
    <name type="scientific">Anaerobacillus arseniciselenatis</name>
    <dbReference type="NCBI Taxonomy" id="85682"/>
    <lineage>
        <taxon>Bacteria</taxon>
        <taxon>Bacillati</taxon>
        <taxon>Bacillota</taxon>
        <taxon>Bacilli</taxon>
        <taxon>Bacillales</taxon>
        <taxon>Bacillaceae</taxon>
        <taxon>Anaerobacillus</taxon>
    </lineage>
</organism>
<reference evidence="2 3" key="1">
    <citation type="submission" date="2016-10" db="EMBL/GenBank/DDBJ databases">
        <title>Draft genome sequences of four alkaliphilic bacteria belonging to the Anaerobacillus genus.</title>
        <authorList>
            <person name="Bassil N.M."/>
            <person name="Lloyd J.R."/>
        </authorList>
    </citation>
    <scope>NUCLEOTIDE SEQUENCE [LARGE SCALE GENOMIC DNA]</scope>
    <source>
        <strain evidence="2 3">DSM 15340</strain>
    </source>
</reference>
<gene>
    <name evidence="2" type="ORF">BKP35_11215</name>
</gene>
<accession>A0A1S2LK62</accession>
<dbReference type="Proteomes" id="UP000180098">
    <property type="component" value="Unassembled WGS sequence"/>
</dbReference>
<evidence type="ECO:0000256" key="1">
    <source>
        <dbReference type="SAM" id="Phobius"/>
    </source>
</evidence>
<dbReference type="AlphaFoldDB" id="A0A1S2LK62"/>
<evidence type="ECO:0000313" key="3">
    <source>
        <dbReference type="Proteomes" id="UP000180098"/>
    </source>
</evidence>